<keyword evidence="2" id="KW-1015">Disulfide bond</keyword>
<dbReference type="Gene3D" id="3.50.4.10">
    <property type="entry name" value="Hepatocyte Growth Factor"/>
    <property type="match status" value="1"/>
</dbReference>
<comment type="caution">
    <text evidence="5">The sequence shown here is derived from an EMBL/GenBank/DDBJ whole genome shotgun (WGS) entry which is preliminary data.</text>
</comment>
<evidence type="ECO:0000313" key="5">
    <source>
        <dbReference type="EMBL" id="MEQ2304706.1"/>
    </source>
</evidence>
<gene>
    <name evidence="5" type="ORF">AMECASPLE_030012</name>
</gene>
<dbReference type="SMART" id="SM00223">
    <property type="entry name" value="APPLE"/>
    <property type="match status" value="1"/>
</dbReference>
<evidence type="ECO:0000256" key="3">
    <source>
        <dbReference type="SAM" id="SignalP"/>
    </source>
</evidence>
<dbReference type="Proteomes" id="UP001469553">
    <property type="component" value="Unassembled WGS sequence"/>
</dbReference>
<feature type="signal peptide" evidence="3">
    <location>
        <begin position="1"/>
        <end position="19"/>
    </location>
</feature>
<keyword evidence="3" id="KW-0732">Signal</keyword>
<accession>A0ABV0ZF45</accession>
<reference evidence="5 6" key="1">
    <citation type="submission" date="2021-06" db="EMBL/GenBank/DDBJ databases">
        <authorList>
            <person name="Palmer J.M."/>
        </authorList>
    </citation>
    <scope>NUCLEOTIDE SEQUENCE [LARGE SCALE GENOMIC DNA]</scope>
    <source>
        <strain evidence="5 6">AS_MEX2019</strain>
        <tissue evidence="5">Muscle</tissue>
    </source>
</reference>
<protein>
    <recommendedName>
        <fullName evidence="4">Apple domain-containing protein</fullName>
    </recommendedName>
</protein>
<sequence>MKIFFILVALLHLCDTSSGCNSELQRDWDFPGSDNQILFSPDAEHCQHLCTQQASCLFWAFIGPDCKADNSACLHFGPLQPQTVTAGTSHNLDQADKAEKLSQWVQQ</sequence>
<evidence type="ECO:0000313" key="6">
    <source>
        <dbReference type="Proteomes" id="UP001469553"/>
    </source>
</evidence>
<organism evidence="5 6">
    <name type="scientific">Ameca splendens</name>
    <dbReference type="NCBI Taxonomy" id="208324"/>
    <lineage>
        <taxon>Eukaryota</taxon>
        <taxon>Metazoa</taxon>
        <taxon>Chordata</taxon>
        <taxon>Craniata</taxon>
        <taxon>Vertebrata</taxon>
        <taxon>Euteleostomi</taxon>
        <taxon>Actinopterygii</taxon>
        <taxon>Neopterygii</taxon>
        <taxon>Teleostei</taxon>
        <taxon>Neoteleostei</taxon>
        <taxon>Acanthomorphata</taxon>
        <taxon>Ovalentaria</taxon>
        <taxon>Atherinomorphae</taxon>
        <taxon>Cyprinodontiformes</taxon>
        <taxon>Goodeidae</taxon>
        <taxon>Ameca</taxon>
    </lineage>
</organism>
<dbReference type="InterPro" id="IPR000177">
    <property type="entry name" value="Apple"/>
</dbReference>
<name>A0ABV0ZF45_9TELE</name>
<evidence type="ECO:0000259" key="4">
    <source>
        <dbReference type="SMART" id="SM00223"/>
    </source>
</evidence>
<keyword evidence="6" id="KW-1185">Reference proteome</keyword>
<evidence type="ECO:0000256" key="1">
    <source>
        <dbReference type="ARBA" id="ARBA00022737"/>
    </source>
</evidence>
<evidence type="ECO:0000256" key="2">
    <source>
        <dbReference type="ARBA" id="ARBA00023157"/>
    </source>
</evidence>
<feature type="chain" id="PRO_5047261362" description="Apple domain-containing protein" evidence="3">
    <location>
        <begin position="20"/>
        <end position="107"/>
    </location>
</feature>
<keyword evidence="1" id="KW-0677">Repeat</keyword>
<proteinExistence type="predicted"/>
<dbReference type="EMBL" id="JAHRIP010059945">
    <property type="protein sequence ID" value="MEQ2304706.1"/>
    <property type="molecule type" value="Genomic_DNA"/>
</dbReference>
<feature type="domain" description="Apple" evidence="4">
    <location>
        <begin position="20"/>
        <end position="95"/>
    </location>
</feature>